<keyword evidence="3" id="KW-0378">Hydrolase</keyword>
<dbReference type="GO" id="GO:0008234">
    <property type="term" value="F:cysteine-type peptidase activity"/>
    <property type="evidence" value="ECO:0007669"/>
    <property type="project" value="UniProtKB-KW"/>
</dbReference>
<name>A0A4U7JL81_9FIRM</name>
<feature type="domain" description="NlpC/P60" evidence="5">
    <location>
        <begin position="1"/>
        <end position="162"/>
    </location>
</feature>
<comment type="similarity">
    <text evidence="1">Belongs to the peptidase C40 family.</text>
</comment>
<dbReference type="AlphaFoldDB" id="A0A4U7JL81"/>
<dbReference type="Gene3D" id="2.30.30.40">
    <property type="entry name" value="SH3 Domains"/>
    <property type="match status" value="1"/>
</dbReference>
<gene>
    <name evidence="6" type="ORF">EHE19_001365</name>
</gene>
<dbReference type="PROSITE" id="PS51935">
    <property type="entry name" value="NLPC_P60"/>
    <property type="match status" value="1"/>
</dbReference>
<reference evidence="6 7" key="1">
    <citation type="submission" date="2020-09" db="EMBL/GenBank/DDBJ databases">
        <title>Characterization and genome sequencing of Ruminiclostridium sp. nov. MA18.</title>
        <authorList>
            <person name="Rettenmaier R."/>
            <person name="Kowollik M.-L."/>
            <person name="Liebl W."/>
            <person name="Zverlov V."/>
        </authorList>
    </citation>
    <scope>NUCLEOTIDE SEQUENCE [LARGE SCALE GENOMIC DNA]</scope>
    <source>
        <strain evidence="6 7">MA18</strain>
    </source>
</reference>
<sequence>MNKLQEFIAIINSKIGSGYVYGGQNSTPLTMEALNKLVKMYGREHYYFSNYSAERWLGKEYYDCSGLIVYALQKIGLVPTNFDYTSNDIYVKLCKKIPKSELRAGDLCFQKTNSGIVHVGVYMDNNRVTHARGTYYGVVNTELFSSFNLFGRLKFFENVVPNFKIIFINEVKKVVNDTNVYEQPYDKSASIGKLAKGKLVTVEGKTDNNWYLVGINNKKGYVPISTLIDYDELLEALEFISAKSGISKEYWYNHAKDLKWLDVCFVKIAKGFGANL</sequence>
<dbReference type="InterPro" id="IPR003646">
    <property type="entry name" value="SH3-like_bac-type"/>
</dbReference>
<keyword evidence="7" id="KW-1185">Reference proteome</keyword>
<accession>A0A4U7JL81</accession>
<evidence type="ECO:0000256" key="4">
    <source>
        <dbReference type="ARBA" id="ARBA00022807"/>
    </source>
</evidence>
<dbReference type="Proteomes" id="UP000306409">
    <property type="component" value="Chromosome"/>
</dbReference>
<dbReference type="InterPro" id="IPR051794">
    <property type="entry name" value="PG_Endopeptidase_C40"/>
</dbReference>
<keyword evidence="4" id="KW-0788">Thiol protease</keyword>
<dbReference type="InterPro" id="IPR038765">
    <property type="entry name" value="Papain-like_cys_pep_sf"/>
</dbReference>
<dbReference type="PANTHER" id="PTHR47359:SF3">
    <property type="entry name" value="NLP_P60 DOMAIN-CONTAINING PROTEIN-RELATED"/>
    <property type="match status" value="1"/>
</dbReference>
<evidence type="ECO:0000259" key="5">
    <source>
        <dbReference type="PROSITE" id="PS51935"/>
    </source>
</evidence>
<evidence type="ECO:0000313" key="6">
    <source>
        <dbReference type="EMBL" id="QNU68695.1"/>
    </source>
</evidence>
<evidence type="ECO:0000256" key="1">
    <source>
        <dbReference type="ARBA" id="ARBA00007074"/>
    </source>
</evidence>
<keyword evidence="2" id="KW-0645">Protease</keyword>
<dbReference type="Gene3D" id="3.90.1720.10">
    <property type="entry name" value="endopeptidase domain like (from Nostoc punctiforme)"/>
    <property type="match status" value="1"/>
</dbReference>
<dbReference type="Pfam" id="PF08239">
    <property type="entry name" value="SH3_3"/>
    <property type="match status" value="1"/>
</dbReference>
<protein>
    <submittedName>
        <fullName evidence="6">C40 family peptidase</fullName>
    </submittedName>
</protein>
<evidence type="ECO:0000256" key="3">
    <source>
        <dbReference type="ARBA" id="ARBA00022801"/>
    </source>
</evidence>
<dbReference type="PANTHER" id="PTHR47359">
    <property type="entry name" value="PEPTIDOGLYCAN DL-ENDOPEPTIDASE CWLO"/>
    <property type="match status" value="1"/>
</dbReference>
<dbReference type="SUPFAM" id="SSF50044">
    <property type="entry name" value="SH3-domain"/>
    <property type="match status" value="1"/>
</dbReference>
<dbReference type="SUPFAM" id="SSF54001">
    <property type="entry name" value="Cysteine proteinases"/>
    <property type="match status" value="1"/>
</dbReference>
<dbReference type="OrthoDB" id="9812962at2"/>
<dbReference type="Pfam" id="PF00877">
    <property type="entry name" value="NLPC_P60"/>
    <property type="match status" value="1"/>
</dbReference>
<evidence type="ECO:0000256" key="2">
    <source>
        <dbReference type="ARBA" id="ARBA00022670"/>
    </source>
</evidence>
<dbReference type="EMBL" id="CP061336">
    <property type="protein sequence ID" value="QNU68695.1"/>
    <property type="molecule type" value="Genomic_DNA"/>
</dbReference>
<dbReference type="InterPro" id="IPR000064">
    <property type="entry name" value="NLP_P60_dom"/>
</dbReference>
<proteinExistence type="inferred from homology"/>
<dbReference type="KEGG" id="rher:EHE19_001365"/>
<dbReference type="GO" id="GO:0006508">
    <property type="term" value="P:proteolysis"/>
    <property type="evidence" value="ECO:0007669"/>
    <property type="project" value="UniProtKB-KW"/>
</dbReference>
<dbReference type="InterPro" id="IPR036028">
    <property type="entry name" value="SH3-like_dom_sf"/>
</dbReference>
<evidence type="ECO:0000313" key="7">
    <source>
        <dbReference type="Proteomes" id="UP000306409"/>
    </source>
</evidence>
<organism evidence="6 7">
    <name type="scientific">Ruminiclostridium herbifermentans</name>
    <dbReference type="NCBI Taxonomy" id="2488810"/>
    <lineage>
        <taxon>Bacteria</taxon>
        <taxon>Bacillati</taxon>
        <taxon>Bacillota</taxon>
        <taxon>Clostridia</taxon>
        <taxon>Eubacteriales</taxon>
        <taxon>Oscillospiraceae</taxon>
        <taxon>Ruminiclostridium</taxon>
    </lineage>
</organism>